<accession>A0A6A5TXD6</accession>
<feature type="transmembrane region" description="Helical" evidence="1">
    <location>
        <begin position="71"/>
        <end position="97"/>
    </location>
</feature>
<keyword evidence="1" id="KW-1133">Transmembrane helix</keyword>
<evidence type="ECO:0000313" key="2">
    <source>
        <dbReference type="EMBL" id="KAF1953617.1"/>
    </source>
</evidence>
<proteinExistence type="predicted"/>
<sequence length="227" mass="24901">MWQQTAQTIMYKGRCGCEHSTSTSTAIPGKQCVTSPSIAGWTELGWAAPMHRTAPGWLHMPGPSRLSDSRISPPVLCGLCWLCTLLALLALALSALLRSLHRGGLTSASWPAAAGRRRSSRSRWPSSWWWAACGRRGWTVSRAWGRRSRTWTRCGGALVALAMTASSRTFGIPAWGGQGEHRRRRAACRWVAEYCRWESWAGANWRRASCSRAKGTKKTGGLSASSL</sequence>
<keyword evidence="3" id="KW-1185">Reference proteome</keyword>
<organism evidence="2 3">
    <name type="scientific">Byssothecium circinans</name>
    <dbReference type="NCBI Taxonomy" id="147558"/>
    <lineage>
        <taxon>Eukaryota</taxon>
        <taxon>Fungi</taxon>
        <taxon>Dikarya</taxon>
        <taxon>Ascomycota</taxon>
        <taxon>Pezizomycotina</taxon>
        <taxon>Dothideomycetes</taxon>
        <taxon>Pleosporomycetidae</taxon>
        <taxon>Pleosporales</taxon>
        <taxon>Massarineae</taxon>
        <taxon>Massarinaceae</taxon>
        <taxon>Byssothecium</taxon>
    </lineage>
</organism>
<dbReference type="Proteomes" id="UP000800035">
    <property type="component" value="Unassembled WGS sequence"/>
</dbReference>
<keyword evidence="1" id="KW-0472">Membrane</keyword>
<dbReference type="AlphaFoldDB" id="A0A6A5TXD6"/>
<name>A0A6A5TXD6_9PLEO</name>
<dbReference type="EMBL" id="ML977003">
    <property type="protein sequence ID" value="KAF1953617.1"/>
    <property type="molecule type" value="Genomic_DNA"/>
</dbReference>
<evidence type="ECO:0000313" key="3">
    <source>
        <dbReference type="Proteomes" id="UP000800035"/>
    </source>
</evidence>
<protein>
    <submittedName>
        <fullName evidence="2">Uncharacterized protein</fullName>
    </submittedName>
</protein>
<gene>
    <name evidence="2" type="ORF">CC80DRAFT_142490</name>
</gene>
<keyword evidence="1" id="KW-0812">Transmembrane</keyword>
<evidence type="ECO:0000256" key="1">
    <source>
        <dbReference type="SAM" id="Phobius"/>
    </source>
</evidence>
<reference evidence="2" key="1">
    <citation type="journal article" date="2020" name="Stud. Mycol.">
        <title>101 Dothideomycetes genomes: a test case for predicting lifestyles and emergence of pathogens.</title>
        <authorList>
            <person name="Haridas S."/>
            <person name="Albert R."/>
            <person name="Binder M."/>
            <person name="Bloem J."/>
            <person name="Labutti K."/>
            <person name="Salamov A."/>
            <person name="Andreopoulos B."/>
            <person name="Baker S."/>
            <person name="Barry K."/>
            <person name="Bills G."/>
            <person name="Bluhm B."/>
            <person name="Cannon C."/>
            <person name="Castanera R."/>
            <person name="Culley D."/>
            <person name="Daum C."/>
            <person name="Ezra D."/>
            <person name="Gonzalez J."/>
            <person name="Henrissat B."/>
            <person name="Kuo A."/>
            <person name="Liang C."/>
            <person name="Lipzen A."/>
            <person name="Lutzoni F."/>
            <person name="Magnuson J."/>
            <person name="Mondo S."/>
            <person name="Nolan M."/>
            <person name="Ohm R."/>
            <person name="Pangilinan J."/>
            <person name="Park H.-J."/>
            <person name="Ramirez L."/>
            <person name="Alfaro M."/>
            <person name="Sun H."/>
            <person name="Tritt A."/>
            <person name="Yoshinaga Y."/>
            <person name="Zwiers L.-H."/>
            <person name="Turgeon B."/>
            <person name="Goodwin S."/>
            <person name="Spatafora J."/>
            <person name="Crous P."/>
            <person name="Grigoriev I."/>
        </authorList>
    </citation>
    <scope>NUCLEOTIDE SEQUENCE</scope>
    <source>
        <strain evidence="2">CBS 675.92</strain>
    </source>
</reference>